<dbReference type="OrthoDB" id="481483at2"/>
<dbReference type="EMBL" id="RSCJ01000027">
    <property type="protein sequence ID" value="RUR74894.1"/>
    <property type="molecule type" value="Genomic_DNA"/>
</dbReference>
<evidence type="ECO:0000313" key="2">
    <source>
        <dbReference type="Proteomes" id="UP000268857"/>
    </source>
</evidence>
<comment type="caution">
    <text evidence="1">The sequence shown here is derived from an EMBL/GenBank/DDBJ whole genome shotgun (WGS) entry which is preliminary data.</text>
</comment>
<accession>A0A433N1N0</accession>
<keyword evidence="2" id="KW-1185">Reference proteome</keyword>
<dbReference type="STRING" id="211165.GCA_000317285_01830"/>
<organism evidence="1 2">
    <name type="scientific">Chlorogloeopsis fritschii PCC 6912</name>
    <dbReference type="NCBI Taxonomy" id="211165"/>
    <lineage>
        <taxon>Bacteria</taxon>
        <taxon>Bacillati</taxon>
        <taxon>Cyanobacteriota</taxon>
        <taxon>Cyanophyceae</taxon>
        <taxon>Nostocales</taxon>
        <taxon>Chlorogloeopsidaceae</taxon>
        <taxon>Chlorogloeopsis</taxon>
    </lineage>
</organism>
<sequence>MHTVAISSRKTRNNNDFYPTPAQLTHKLLEVVDIDPGVTILEPCAGEGDILNVLQYYNVGVVASDISWQPHPGQTTTDATERLFWHYWKNRLRFEWVITNPPFNEASAILPLAYKHASVGVCFLLRLSYLEPTKARGDWFLEHMDNMSNLIIFGQPRPSFTGDRRVDSVTTAWMVWRKDWSWKAKGCHCPFEFVFNWRDSYAADVLEAG</sequence>
<evidence type="ECO:0008006" key="3">
    <source>
        <dbReference type="Google" id="ProtNLM"/>
    </source>
</evidence>
<dbReference type="RefSeq" id="WP_016879480.1">
    <property type="nucleotide sequence ID" value="NZ_AJLN01000060.1"/>
</dbReference>
<dbReference type="PRINTS" id="PR00507">
    <property type="entry name" value="N12N6MTFRASE"/>
</dbReference>
<name>A0A433N1N0_CHLFR</name>
<dbReference type="SUPFAM" id="SSF53335">
    <property type="entry name" value="S-adenosyl-L-methionine-dependent methyltransferases"/>
    <property type="match status" value="1"/>
</dbReference>
<protein>
    <recommendedName>
        <fullName evidence="3">SAM-dependent methyltransferase</fullName>
    </recommendedName>
</protein>
<dbReference type="Gene3D" id="3.40.50.150">
    <property type="entry name" value="Vaccinia Virus protein VP39"/>
    <property type="match status" value="1"/>
</dbReference>
<gene>
    <name evidence="1" type="ORF">PCC6912_50720</name>
</gene>
<dbReference type="Proteomes" id="UP000268857">
    <property type="component" value="Unassembled WGS sequence"/>
</dbReference>
<dbReference type="AlphaFoldDB" id="A0A433N1N0"/>
<dbReference type="InterPro" id="IPR029063">
    <property type="entry name" value="SAM-dependent_MTases_sf"/>
</dbReference>
<evidence type="ECO:0000313" key="1">
    <source>
        <dbReference type="EMBL" id="RUR74894.1"/>
    </source>
</evidence>
<proteinExistence type="predicted"/>
<reference evidence="1 2" key="1">
    <citation type="journal article" date="2019" name="Genome Biol. Evol.">
        <title>Day and night: Metabolic profiles and evolutionary relationships of six axenic non-marine cyanobacteria.</title>
        <authorList>
            <person name="Will S.E."/>
            <person name="Henke P."/>
            <person name="Boedeker C."/>
            <person name="Huang S."/>
            <person name="Brinkmann H."/>
            <person name="Rohde M."/>
            <person name="Jarek M."/>
            <person name="Friedl T."/>
            <person name="Seufert S."/>
            <person name="Schumacher M."/>
            <person name="Overmann J."/>
            <person name="Neumann-Schaal M."/>
            <person name="Petersen J."/>
        </authorList>
    </citation>
    <scope>NUCLEOTIDE SEQUENCE [LARGE SCALE GENOMIC DNA]</scope>
    <source>
        <strain evidence="1 2">PCC 6912</strain>
    </source>
</reference>